<dbReference type="SUPFAM" id="SSF53300">
    <property type="entry name" value="vWA-like"/>
    <property type="match status" value="1"/>
</dbReference>
<evidence type="ECO:0000259" key="4">
    <source>
        <dbReference type="Pfam" id="PF13519"/>
    </source>
</evidence>
<organism evidence="5">
    <name type="scientific">Ostreococcus tauri</name>
    <name type="common">Marine green alga</name>
    <dbReference type="NCBI Taxonomy" id="70448"/>
    <lineage>
        <taxon>Eukaryota</taxon>
        <taxon>Viridiplantae</taxon>
        <taxon>Chlorophyta</taxon>
        <taxon>Mamiellophyceae</taxon>
        <taxon>Mamiellales</taxon>
        <taxon>Bathycoccaceae</taxon>
        <taxon>Ostreococcus</taxon>
    </lineage>
</organism>
<dbReference type="InterPro" id="IPR036322">
    <property type="entry name" value="WD40_repeat_dom_sf"/>
</dbReference>
<feature type="region of interest" description="Disordered" evidence="3">
    <location>
        <begin position="698"/>
        <end position="718"/>
    </location>
</feature>
<name>A0A1Y5I9G4_OSTTA</name>
<keyword evidence="1" id="KW-0853">WD repeat</keyword>
<accession>A0A1Y5I9G4</accession>
<keyword evidence="2" id="KW-0175">Coiled coil</keyword>
<dbReference type="InterPro" id="IPR036465">
    <property type="entry name" value="vWFA_dom_sf"/>
</dbReference>
<dbReference type="Gene3D" id="3.40.50.410">
    <property type="entry name" value="von Willebrand factor, type A domain"/>
    <property type="match status" value="1"/>
</dbReference>
<feature type="domain" description="VWFA" evidence="4">
    <location>
        <begin position="469"/>
        <end position="573"/>
    </location>
</feature>
<dbReference type="PROSITE" id="PS50294">
    <property type="entry name" value="WD_REPEATS_REGION"/>
    <property type="match status" value="2"/>
</dbReference>
<evidence type="ECO:0000256" key="1">
    <source>
        <dbReference type="PROSITE-ProRule" id="PRU00221"/>
    </source>
</evidence>
<dbReference type="InterPro" id="IPR001680">
    <property type="entry name" value="WD40_rpt"/>
</dbReference>
<dbReference type="Pfam" id="PF00400">
    <property type="entry name" value="WD40"/>
    <property type="match status" value="2"/>
</dbReference>
<feature type="region of interest" description="Disordered" evidence="3">
    <location>
        <begin position="197"/>
        <end position="263"/>
    </location>
</feature>
<feature type="repeat" description="WD" evidence="1">
    <location>
        <begin position="971"/>
        <end position="1012"/>
    </location>
</feature>
<sequence>MDVRGARAEKCARATTTASIGVDGGRRRRGGGEDAREAADALARFGAARGGTWEDDAFGRRGTRASADADADGDARATALMNMARLSGTVEGAAVMGRIPEDVLPFLLRLPSAGGDAEALRRSASGVAEWKNALSRGLLPDADVIWPEDDTFREAMIEALGDLDMARFTRRFPPVLDTLMKNILDILYIYERDRVEEDGEPEMPPSDPQDSQSMSDGEGEGEAQGSGAGDDSDEDGDGEEQSQAGGQGGGGDDVDGDDNVDDFDVGVDAEQAAKEQAKEQAKEKNKEMVQKLMEDFKEQWEPAVDKLDKAAKAFEGLNLDDLADGPEGFDLTRGLWQQTGWKELDSLRKKLQDLRELRDMVRSLGRGSGRGPLRRAPRQRERQGFPMGLVRSPMEPEETAGLCRSDDISRMMPSELTLLASSLPQARLLHFARRAEHTLLSYERVGWSEEPAITIEGFETRPAAECGPIIVCLDTSGSMMGARETVAKAMVLECMRQSRAQQRACFLYSFSGPGDCQELELKLNATGLYGLLEFLSGSFHGGTDVDEPFNRALARLNEAEWSNADILLVTDGEIAPPDENLVANLNEAKEEMGLKVHGLLVGDAGDPDVMKSLCTHTHKFQSWSAVGAERARTLSPLTDVTPVNIGDDSPTCVALDQSERRYLLIGTISGGCVVADTEANAEAPVVVCRISGRGARVRAGERGDGNQSAASGTASGTASEAPGHAYATSCASWLPSDTGGFYTGGFDHAVKFWDANAAEVASEIDVGAKVRAVAPSGAAGSGALCAIGSDDDVVRLWDPASNAIAHTLSGHRGGVSAIDWLRSSEYALATGGAEGDVRVWDIRRAGAYMILDRHNTQPSARVDAIKDAMYAGASVVGGTHEAGPRPASRKMADAVPEHLRADSARRCLSSGWGRSNGASTSGGGGLNRKRARNGGWGGWGVGFRGRGRGDDDERRSSRVFPARDGYSSVSAPAHDGRVSAVKVTPCGMFLISTGADGRIRRWDLSNGLNTYTPYDESGLAPTSVACQIAITADGERLFVPCTDGRVRSYRTHTGTMDAELRAHMDDVFACAYKDGGDAELFTCGKDANVLVWRPAKGSIDNVAVDGDDWSDDDDVIDRRLLDPSSTHRGGLGYRSIRRPVR</sequence>
<feature type="repeat" description="WD" evidence="1">
    <location>
        <begin position="721"/>
        <end position="763"/>
    </location>
</feature>
<evidence type="ECO:0000256" key="3">
    <source>
        <dbReference type="SAM" id="MobiDB-lite"/>
    </source>
</evidence>
<dbReference type="GO" id="GO:0005829">
    <property type="term" value="C:cytosol"/>
    <property type="evidence" value="ECO:0007669"/>
    <property type="project" value="TreeGrafter"/>
</dbReference>
<dbReference type="PROSITE" id="PS50082">
    <property type="entry name" value="WD_REPEATS_2"/>
    <property type="match status" value="3"/>
</dbReference>
<dbReference type="PANTHER" id="PTHR36846:SF1">
    <property type="entry name" value="PROTEIN VIAA"/>
    <property type="match status" value="1"/>
</dbReference>
<dbReference type="InterPro" id="IPR002035">
    <property type="entry name" value="VWF_A"/>
</dbReference>
<feature type="repeat" description="WD" evidence="1">
    <location>
        <begin position="808"/>
        <end position="850"/>
    </location>
</feature>
<feature type="region of interest" description="Disordered" evidence="3">
    <location>
        <begin position="910"/>
        <end position="931"/>
    </location>
</feature>
<dbReference type="Pfam" id="PF13519">
    <property type="entry name" value="VWA_2"/>
    <property type="match status" value="1"/>
</dbReference>
<evidence type="ECO:0000256" key="2">
    <source>
        <dbReference type="SAM" id="Coils"/>
    </source>
</evidence>
<feature type="compositionally biased region" description="Low complexity" evidence="3">
    <location>
        <begin position="708"/>
        <end position="718"/>
    </location>
</feature>
<protein>
    <submittedName>
        <fullName evidence="5">Microtubule binding protein YTM1</fullName>
    </submittedName>
</protein>
<gene>
    <name evidence="5" type="ORF">BE221DRAFT_200239</name>
</gene>
<dbReference type="AlphaFoldDB" id="A0A1Y5I9G4"/>
<proteinExistence type="predicted"/>
<dbReference type="SMART" id="SM00320">
    <property type="entry name" value="WD40"/>
    <property type="match status" value="5"/>
</dbReference>
<dbReference type="EMBL" id="KZ155831">
    <property type="protein sequence ID" value="OUS43635.1"/>
    <property type="molecule type" value="Genomic_DNA"/>
</dbReference>
<feature type="compositionally biased region" description="Acidic residues" evidence="3">
    <location>
        <begin position="252"/>
        <end position="263"/>
    </location>
</feature>
<feature type="coiled-coil region" evidence="2">
    <location>
        <begin position="267"/>
        <end position="299"/>
    </location>
</feature>
<dbReference type="SUPFAM" id="SSF50978">
    <property type="entry name" value="WD40 repeat-like"/>
    <property type="match status" value="1"/>
</dbReference>
<evidence type="ECO:0000313" key="5">
    <source>
        <dbReference type="EMBL" id="OUS43635.1"/>
    </source>
</evidence>
<dbReference type="Proteomes" id="UP000195557">
    <property type="component" value="Unassembled WGS sequence"/>
</dbReference>
<dbReference type="Gene3D" id="2.130.10.10">
    <property type="entry name" value="YVTN repeat-like/Quinoprotein amine dehydrogenase"/>
    <property type="match status" value="2"/>
</dbReference>
<dbReference type="InterPro" id="IPR015943">
    <property type="entry name" value="WD40/YVTN_repeat-like_dom_sf"/>
</dbReference>
<dbReference type="eggNOG" id="ENOG502S1VR">
    <property type="taxonomic scope" value="Eukaryota"/>
</dbReference>
<dbReference type="PANTHER" id="PTHR36846">
    <property type="entry name" value="PROTEIN VIAA"/>
    <property type="match status" value="1"/>
</dbReference>
<reference evidence="5" key="1">
    <citation type="submission" date="2017-04" db="EMBL/GenBank/DDBJ databases">
        <title>Population genomics of picophytoplankton unveils novel chromosome hypervariability.</title>
        <authorList>
            <consortium name="DOE Joint Genome Institute"/>
            <person name="Blanc-Mathieu R."/>
            <person name="Krasovec M."/>
            <person name="Hebrard M."/>
            <person name="Yau S."/>
            <person name="Desgranges E."/>
            <person name="Martin J."/>
            <person name="Schackwitz W."/>
            <person name="Kuo A."/>
            <person name="Salin G."/>
            <person name="Donnadieu C."/>
            <person name="Desdevises Y."/>
            <person name="Sanchez-Ferandin S."/>
            <person name="Moreau H."/>
            <person name="Rivals E."/>
            <person name="Grigoriev I.V."/>
            <person name="Grimsley N."/>
            <person name="Eyre-Walker A."/>
            <person name="Piganeau G."/>
        </authorList>
    </citation>
    <scope>NUCLEOTIDE SEQUENCE [LARGE SCALE GENOMIC DNA]</scope>
    <source>
        <strain evidence="5">RCC 1115</strain>
    </source>
</reference>
<feature type="compositionally biased region" description="Acidic residues" evidence="3">
    <location>
        <begin position="230"/>
        <end position="240"/>
    </location>
</feature>